<dbReference type="Pfam" id="PF01266">
    <property type="entry name" value="DAO"/>
    <property type="match status" value="1"/>
</dbReference>
<dbReference type="SUPFAM" id="SSF103025">
    <property type="entry name" value="Folate-binding domain"/>
    <property type="match status" value="1"/>
</dbReference>
<name>A0A1B7LW10_9MICC</name>
<organism evidence="6 7">
    <name type="scientific">Enteractinococcus helveticum</name>
    <dbReference type="NCBI Taxonomy" id="1837282"/>
    <lineage>
        <taxon>Bacteria</taxon>
        <taxon>Bacillati</taxon>
        <taxon>Actinomycetota</taxon>
        <taxon>Actinomycetes</taxon>
        <taxon>Micrococcales</taxon>
        <taxon>Micrococcaceae</taxon>
    </lineage>
</organism>
<dbReference type="Pfam" id="PF16350">
    <property type="entry name" value="FAO_M"/>
    <property type="match status" value="1"/>
</dbReference>
<dbReference type="PANTHER" id="PTHR43757:SF2">
    <property type="entry name" value="AMINOMETHYLTRANSFERASE, MITOCHONDRIAL"/>
    <property type="match status" value="1"/>
</dbReference>
<proteinExistence type="inferred from homology"/>
<dbReference type="Pfam" id="PF08669">
    <property type="entry name" value="GCV_T_C"/>
    <property type="match status" value="1"/>
</dbReference>
<evidence type="ECO:0000256" key="1">
    <source>
        <dbReference type="ARBA" id="ARBA00008609"/>
    </source>
</evidence>
<evidence type="ECO:0000259" key="2">
    <source>
        <dbReference type="Pfam" id="PF01266"/>
    </source>
</evidence>
<protein>
    <recommendedName>
        <fullName evidence="8">Sarcosine dehydrogenase</fullName>
    </recommendedName>
</protein>
<keyword evidence="7" id="KW-1185">Reference proteome</keyword>
<accession>A0A1B7LW10</accession>
<dbReference type="Gene3D" id="2.40.30.110">
    <property type="entry name" value="Aminomethyltransferase beta-barrel domains"/>
    <property type="match status" value="1"/>
</dbReference>
<comment type="similarity">
    <text evidence="1">Belongs to the GcvT family.</text>
</comment>
<feature type="domain" description="FAD dependent oxidoreductase central" evidence="5">
    <location>
        <begin position="392"/>
        <end position="447"/>
    </location>
</feature>
<dbReference type="Proteomes" id="UP000078292">
    <property type="component" value="Unassembled WGS sequence"/>
</dbReference>
<dbReference type="InterPro" id="IPR036188">
    <property type="entry name" value="FAD/NAD-bd_sf"/>
</dbReference>
<evidence type="ECO:0000259" key="4">
    <source>
        <dbReference type="Pfam" id="PF08669"/>
    </source>
</evidence>
<evidence type="ECO:0008006" key="8">
    <source>
        <dbReference type="Google" id="ProtNLM"/>
    </source>
</evidence>
<reference evidence="6 7" key="1">
    <citation type="submission" date="2016-04" db="EMBL/GenBank/DDBJ databases">
        <title>First whole genome shotgun sequence of the bacterium Enteractinococcus sp. strain UASWS1574.</title>
        <authorList>
            <person name="Crovadore J."/>
            <person name="Chablais R."/>
            <person name="Lefort F."/>
        </authorList>
    </citation>
    <scope>NUCLEOTIDE SEQUENCE [LARGE SCALE GENOMIC DNA]</scope>
    <source>
        <strain evidence="6 7">UASWS1574</strain>
    </source>
</reference>
<gene>
    <name evidence="6" type="ORF">A6F49_15135</name>
</gene>
<dbReference type="InterPro" id="IPR032503">
    <property type="entry name" value="FAO_M"/>
</dbReference>
<feature type="domain" description="FAD dependent oxidoreductase" evidence="2">
    <location>
        <begin position="11"/>
        <end position="389"/>
    </location>
</feature>
<dbReference type="SUPFAM" id="SSF51905">
    <property type="entry name" value="FAD/NAD(P)-binding domain"/>
    <property type="match status" value="1"/>
</dbReference>
<evidence type="ECO:0000313" key="6">
    <source>
        <dbReference type="EMBL" id="OAV59212.1"/>
    </source>
</evidence>
<dbReference type="PANTHER" id="PTHR43757">
    <property type="entry name" value="AMINOMETHYLTRANSFERASE"/>
    <property type="match status" value="1"/>
</dbReference>
<evidence type="ECO:0000313" key="7">
    <source>
        <dbReference type="Proteomes" id="UP000078292"/>
    </source>
</evidence>
<dbReference type="InterPro" id="IPR013977">
    <property type="entry name" value="GcvT_C"/>
</dbReference>
<dbReference type="STRING" id="1837282.A6F49_15135"/>
<dbReference type="Gene3D" id="3.50.50.60">
    <property type="entry name" value="FAD/NAD(P)-binding domain"/>
    <property type="match status" value="1"/>
</dbReference>
<feature type="domain" description="GCVT N-terminal" evidence="3">
    <location>
        <begin position="453"/>
        <end position="729"/>
    </location>
</feature>
<dbReference type="Gene3D" id="3.30.9.10">
    <property type="entry name" value="D-Amino Acid Oxidase, subunit A, domain 2"/>
    <property type="match status" value="1"/>
</dbReference>
<evidence type="ECO:0000259" key="3">
    <source>
        <dbReference type="Pfam" id="PF01571"/>
    </source>
</evidence>
<dbReference type="InterPro" id="IPR006222">
    <property type="entry name" value="GCVT_N"/>
</dbReference>
<dbReference type="Gene3D" id="3.30.1360.120">
    <property type="entry name" value="Probable tRNA modification gtpase trme, domain 1"/>
    <property type="match status" value="1"/>
</dbReference>
<dbReference type="SUPFAM" id="SSF54373">
    <property type="entry name" value="FAD-linked reductases, C-terminal domain"/>
    <property type="match status" value="1"/>
</dbReference>
<dbReference type="AlphaFoldDB" id="A0A1B7LW10"/>
<dbReference type="Gene3D" id="3.30.70.1400">
    <property type="entry name" value="Aminomethyltransferase beta-barrel domains"/>
    <property type="match status" value="1"/>
</dbReference>
<dbReference type="InterPro" id="IPR029043">
    <property type="entry name" value="GcvT/YgfZ_C"/>
</dbReference>
<dbReference type="EMBL" id="LXEY01000022">
    <property type="protein sequence ID" value="OAV59212.1"/>
    <property type="molecule type" value="Genomic_DNA"/>
</dbReference>
<dbReference type="InterPro" id="IPR028896">
    <property type="entry name" value="GcvT/YgfZ/DmdA"/>
</dbReference>
<dbReference type="Pfam" id="PF01571">
    <property type="entry name" value="GCV_T"/>
    <property type="match status" value="1"/>
</dbReference>
<sequence length="835" mass="91599">MEQQTYSPDAKIVIIGAGVVGAALADELTQRGARNVTVVDQGPLYQTGGSSSHAPGFVFQINPSKAMSELAQRTLNKLDELNPGGDDDWVLKRVGGIELAYTDDQLRELKRRHGFAQAWGVESKLIDAQGVCNLWSGINTEDLVGALHTPTDAVVHSVRAVEAQATRAIEHGATFHGHTQVIDLVVEDGAVVGVKVVDALTGDHERVIEADFVVAAGGIWGPTIGKWLGKNLPMQPIEHGMGFSHDLDEFQDAVNDEACNYPIVRHQGAGLYFRQQGKTLAVGAYEHRPLEVRQDEIASPNAAHTSGRQPAIHDFTYQDYAPTWEEIQRVYPSAGKAGLDEERSFNGLFSFTPDGGPLLGPSNTIRGMWLAQAVWVTASAGVAQVVADWMTTGNPGIDTSELDIARFDTQLLSPEFARQKGLESYDEVYDIRHPRAASAKLRRLRTSPFYFHQKLAGAHFVEANGWERPLWLDENRRLLEEADLAFPKIPMWDTSEFSPIAVAEAWATRNRVAMYDMTSLTRYRVEGPDATALLERLTTNKVSKAPGSVTYSLMLDATGGILSDITVTRVTENEYMIGANNHRDLIHLKNNVRPGEHVTITDISPGTCCIGLWGPHARDVLSKLTDDDISHEGFGYFKAKQIYVAAVPVLALRVSYVGELGWELYATADHGARLWEEIDAAGREYGLIIGGRLAFNALRLEKGYRSYGADITREHRPDQAGLGFAVSKVKTDYLGHDALATPPQTQRRMVSLTSAFPFGSPNPGSPVRNHAGETIGYTASSDFGYTVGKTITYAWLEPEYTEPGAQVVIQHFDRSVPAEVAMDPLYDPEGSKIRR</sequence>
<dbReference type="OrthoDB" id="2055370at2"/>
<comment type="caution">
    <text evidence="6">The sequence shown here is derived from an EMBL/GenBank/DDBJ whole genome shotgun (WGS) entry which is preliminary data.</text>
</comment>
<evidence type="ECO:0000259" key="5">
    <source>
        <dbReference type="Pfam" id="PF16350"/>
    </source>
</evidence>
<feature type="domain" description="Aminomethyltransferase C-terminal" evidence="4">
    <location>
        <begin position="747"/>
        <end position="827"/>
    </location>
</feature>
<dbReference type="SUPFAM" id="SSF101790">
    <property type="entry name" value="Aminomethyltransferase beta-barrel domain"/>
    <property type="match status" value="1"/>
</dbReference>
<dbReference type="InterPro" id="IPR027266">
    <property type="entry name" value="TrmE/GcvT-like"/>
</dbReference>
<dbReference type="RefSeq" id="WP_043058824.1">
    <property type="nucleotide sequence ID" value="NZ_LXEY01000022.1"/>
</dbReference>
<dbReference type="InterPro" id="IPR006076">
    <property type="entry name" value="FAD-dep_OxRdtase"/>
</dbReference>